<dbReference type="SUPFAM" id="SSF48498">
    <property type="entry name" value="Tetracyclin repressor-like, C-terminal domain"/>
    <property type="match status" value="1"/>
</dbReference>
<dbReference type="InterPro" id="IPR039538">
    <property type="entry name" value="BetI_C"/>
</dbReference>
<sequence>MRGLTGRRAVDALQSLLEELLPIDEERRVETIVLLEFIVAARTKPVFRPVTEQMAGDMRQVVTDALRGLAVLEPREQTALLTAIIEGLSLDAVTPNGSLGVERLRRTLRAHIRSLLV</sequence>
<evidence type="ECO:0000313" key="3">
    <source>
        <dbReference type="Proteomes" id="UP000321424"/>
    </source>
</evidence>
<dbReference type="EMBL" id="BJXA01000011">
    <property type="protein sequence ID" value="GEM37730.1"/>
    <property type="molecule type" value="Genomic_DNA"/>
</dbReference>
<comment type="caution">
    <text evidence="2">The sequence shown here is derived from an EMBL/GenBank/DDBJ whole genome shotgun (WGS) entry which is preliminary data.</text>
</comment>
<organism evidence="2 3">
    <name type="scientific">Nocardia ninae NBRC 108245</name>
    <dbReference type="NCBI Taxonomy" id="1210091"/>
    <lineage>
        <taxon>Bacteria</taxon>
        <taxon>Bacillati</taxon>
        <taxon>Actinomycetota</taxon>
        <taxon>Actinomycetes</taxon>
        <taxon>Mycobacteriales</taxon>
        <taxon>Nocardiaceae</taxon>
        <taxon>Nocardia</taxon>
    </lineage>
</organism>
<evidence type="ECO:0000313" key="2">
    <source>
        <dbReference type="EMBL" id="GEM37730.1"/>
    </source>
</evidence>
<dbReference type="AlphaFoldDB" id="A0A511MAT1"/>
<reference evidence="2 3" key="1">
    <citation type="submission" date="2019-07" db="EMBL/GenBank/DDBJ databases">
        <title>Whole genome shotgun sequence of Nocardia ninae NBRC 108245.</title>
        <authorList>
            <person name="Hosoyama A."/>
            <person name="Uohara A."/>
            <person name="Ohji S."/>
            <person name="Ichikawa N."/>
        </authorList>
    </citation>
    <scope>NUCLEOTIDE SEQUENCE [LARGE SCALE GENOMIC DNA]</scope>
    <source>
        <strain evidence="2 3">NBRC 108245</strain>
    </source>
</reference>
<evidence type="ECO:0000259" key="1">
    <source>
        <dbReference type="Pfam" id="PF13977"/>
    </source>
</evidence>
<gene>
    <name evidence="2" type="ORF">NN4_22490</name>
</gene>
<proteinExistence type="predicted"/>
<keyword evidence="3" id="KW-1185">Reference proteome</keyword>
<accession>A0A511MAT1</accession>
<dbReference type="InterPro" id="IPR036271">
    <property type="entry name" value="Tet_transcr_reg_TetR-rel_C_sf"/>
</dbReference>
<name>A0A511MAT1_9NOCA</name>
<feature type="domain" description="BetI-type transcriptional repressor C-terminal" evidence="1">
    <location>
        <begin position="11"/>
        <end position="116"/>
    </location>
</feature>
<protein>
    <recommendedName>
        <fullName evidence="1">BetI-type transcriptional repressor C-terminal domain-containing protein</fullName>
    </recommendedName>
</protein>
<dbReference type="Pfam" id="PF13977">
    <property type="entry name" value="TetR_C_6"/>
    <property type="match status" value="1"/>
</dbReference>
<dbReference type="Gene3D" id="1.10.357.10">
    <property type="entry name" value="Tetracycline Repressor, domain 2"/>
    <property type="match status" value="1"/>
</dbReference>
<dbReference type="Proteomes" id="UP000321424">
    <property type="component" value="Unassembled WGS sequence"/>
</dbReference>